<dbReference type="Proteomes" id="UP001151699">
    <property type="component" value="Chromosome X"/>
</dbReference>
<feature type="non-terminal residue" evidence="2">
    <location>
        <position position="1"/>
    </location>
</feature>
<dbReference type="EMBL" id="WJQU01000003">
    <property type="protein sequence ID" value="KAJ6638736.1"/>
    <property type="molecule type" value="Genomic_DNA"/>
</dbReference>
<reference evidence="2" key="1">
    <citation type="submission" date="2022-07" db="EMBL/GenBank/DDBJ databases">
        <authorList>
            <person name="Trinca V."/>
            <person name="Uliana J.V.C."/>
            <person name="Torres T.T."/>
            <person name="Ward R.J."/>
            <person name="Monesi N."/>
        </authorList>
    </citation>
    <scope>NUCLEOTIDE SEQUENCE</scope>
    <source>
        <strain evidence="2">HSMRA1968</strain>
        <tissue evidence="2">Whole embryos</tissue>
    </source>
</reference>
<sequence length="142" mass="16406">LINIKAAPLYENAEASDGLFELRNLNKKHTLPLDNVIYDPHLSIADKMQLVDTISPKRPCERNQKNKKFTYEERRKRSLKSYSPLTDEELDYALENYENSDSTIQDELKNSDYSEITDPKPYAINKNASINQNGSLRKLQSI</sequence>
<feature type="region of interest" description="Disordered" evidence="1">
    <location>
        <begin position="55"/>
        <end position="82"/>
    </location>
</feature>
<accession>A0A9Q0MVM2</accession>
<proteinExistence type="predicted"/>
<organism evidence="2 3">
    <name type="scientific">Pseudolycoriella hygida</name>
    <dbReference type="NCBI Taxonomy" id="35572"/>
    <lineage>
        <taxon>Eukaryota</taxon>
        <taxon>Metazoa</taxon>
        <taxon>Ecdysozoa</taxon>
        <taxon>Arthropoda</taxon>
        <taxon>Hexapoda</taxon>
        <taxon>Insecta</taxon>
        <taxon>Pterygota</taxon>
        <taxon>Neoptera</taxon>
        <taxon>Endopterygota</taxon>
        <taxon>Diptera</taxon>
        <taxon>Nematocera</taxon>
        <taxon>Sciaroidea</taxon>
        <taxon>Sciaridae</taxon>
        <taxon>Pseudolycoriella</taxon>
    </lineage>
</organism>
<evidence type="ECO:0000313" key="2">
    <source>
        <dbReference type="EMBL" id="KAJ6638736.1"/>
    </source>
</evidence>
<comment type="caution">
    <text evidence="2">The sequence shown here is derived from an EMBL/GenBank/DDBJ whole genome shotgun (WGS) entry which is preliminary data.</text>
</comment>
<keyword evidence="3" id="KW-1185">Reference proteome</keyword>
<feature type="non-terminal residue" evidence="2">
    <location>
        <position position="142"/>
    </location>
</feature>
<dbReference type="AlphaFoldDB" id="A0A9Q0MVM2"/>
<evidence type="ECO:0000256" key="1">
    <source>
        <dbReference type="SAM" id="MobiDB-lite"/>
    </source>
</evidence>
<protein>
    <submittedName>
        <fullName evidence="2">Uncharacterized protein</fullName>
    </submittedName>
</protein>
<dbReference type="OrthoDB" id="10661504at2759"/>
<gene>
    <name evidence="2" type="ORF">Bhyg_11474</name>
</gene>
<evidence type="ECO:0000313" key="3">
    <source>
        <dbReference type="Proteomes" id="UP001151699"/>
    </source>
</evidence>
<feature type="compositionally biased region" description="Basic and acidic residues" evidence="1">
    <location>
        <begin position="58"/>
        <end position="75"/>
    </location>
</feature>
<name>A0A9Q0MVM2_9DIPT</name>